<name>A0ABM1XYM5_AEDAL</name>
<keyword evidence="9" id="KW-1185">Reference proteome</keyword>
<dbReference type="GeneID" id="134289867"/>
<keyword evidence="5" id="KW-0472">Membrane</keyword>
<keyword evidence="5" id="KW-1133">Transmembrane helix</keyword>
<evidence type="ECO:0000313" key="8">
    <source>
        <dbReference type="EnsemblMetazoa" id="AALFPA23_004050.P4804"/>
    </source>
</evidence>
<feature type="chain" id="PRO_5046295179" description="Peptidase S1 domain-containing protein" evidence="6">
    <location>
        <begin position="22"/>
        <end position="531"/>
    </location>
</feature>
<evidence type="ECO:0000256" key="6">
    <source>
        <dbReference type="SAM" id="SignalP"/>
    </source>
</evidence>
<dbReference type="InterPro" id="IPR043504">
    <property type="entry name" value="Peptidase_S1_PA_chymotrypsin"/>
</dbReference>
<dbReference type="CDD" id="cd00190">
    <property type="entry name" value="Tryp_SPc"/>
    <property type="match status" value="1"/>
</dbReference>
<keyword evidence="2" id="KW-0325">Glycoprotein</keyword>
<protein>
    <recommendedName>
        <fullName evidence="7">Peptidase S1 domain-containing protein</fullName>
    </recommendedName>
</protein>
<dbReference type="PROSITE" id="PS50240">
    <property type="entry name" value="TRYPSIN_DOM"/>
    <property type="match status" value="1"/>
</dbReference>
<evidence type="ECO:0000313" key="9">
    <source>
        <dbReference type="Proteomes" id="UP000069940"/>
    </source>
</evidence>
<evidence type="ECO:0000256" key="3">
    <source>
        <dbReference type="ARBA" id="ARBA00024195"/>
    </source>
</evidence>
<comment type="similarity">
    <text evidence="3">Belongs to the peptidase S1 family. CLIP subfamily.</text>
</comment>
<dbReference type="PROSITE" id="PS00134">
    <property type="entry name" value="TRYPSIN_HIS"/>
    <property type="match status" value="1"/>
</dbReference>
<dbReference type="InterPro" id="IPR009003">
    <property type="entry name" value="Peptidase_S1_PA"/>
</dbReference>
<accession>A0ABM1XYM5</accession>
<feature type="domain" description="Peptidase S1" evidence="7">
    <location>
        <begin position="179"/>
        <end position="426"/>
    </location>
</feature>
<keyword evidence="6" id="KW-0732">Signal</keyword>
<dbReference type="SUPFAM" id="SSF50494">
    <property type="entry name" value="Trypsin-like serine proteases"/>
    <property type="match status" value="1"/>
</dbReference>
<dbReference type="PRINTS" id="PR00722">
    <property type="entry name" value="CHYMOTRYPSIN"/>
</dbReference>
<dbReference type="InterPro" id="IPR001254">
    <property type="entry name" value="Trypsin_dom"/>
</dbReference>
<dbReference type="Proteomes" id="UP000069940">
    <property type="component" value="Unassembled WGS sequence"/>
</dbReference>
<dbReference type="Gene3D" id="2.40.10.10">
    <property type="entry name" value="Trypsin-like serine proteases"/>
    <property type="match status" value="1"/>
</dbReference>
<evidence type="ECO:0000256" key="4">
    <source>
        <dbReference type="SAM" id="MobiDB-lite"/>
    </source>
</evidence>
<dbReference type="RefSeq" id="XP_062712517.1">
    <property type="nucleotide sequence ID" value="XM_062856533.1"/>
</dbReference>
<dbReference type="EnsemblMetazoa" id="AALFPA23_004050.R4804">
    <property type="protein sequence ID" value="AALFPA23_004050.P4804"/>
    <property type="gene ID" value="AALFPA23_004050"/>
</dbReference>
<dbReference type="InterPro" id="IPR001314">
    <property type="entry name" value="Peptidase_S1A"/>
</dbReference>
<keyword evidence="5" id="KW-0812">Transmembrane</keyword>
<feature type="signal peptide" evidence="6">
    <location>
        <begin position="1"/>
        <end position="21"/>
    </location>
</feature>
<evidence type="ECO:0000256" key="2">
    <source>
        <dbReference type="ARBA" id="ARBA00023180"/>
    </source>
</evidence>
<dbReference type="PANTHER" id="PTHR24256">
    <property type="entry name" value="TRYPTASE-RELATED"/>
    <property type="match status" value="1"/>
</dbReference>
<proteinExistence type="inferred from homology"/>
<dbReference type="SMART" id="SM00020">
    <property type="entry name" value="Tryp_SPc"/>
    <property type="match status" value="1"/>
</dbReference>
<keyword evidence="1" id="KW-1015">Disulfide bond</keyword>
<reference evidence="9" key="1">
    <citation type="journal article" date="2015" name="Proc. Natl. Acad. Sci. U.S.A.">
        <title>Genome sequence of the Asian Tiger mosquito, Aedes albopictus, reveals insights into its biology, genetics, and evolution.</title>
        <authorList>
            <person name="Chen X.G."/>
            <person name="Jiang X."/>
            <person name="Gu J."/>
            <person name="Xu M."/>
            <person name="Wu Y."/>
            <person name="Deng Y."/>
            <person name="Zhang C."/>
            <person name="Bonizzoni M."/>
            <person name="Dermauw W."/>
            <person name="Vontas J."/>
            <person name="Armbruster P."/>
            <person name="Huang X."/>
            <person name="Yang Y."/>
            <person name="Zhang H."/>
            <person name="He W."/>
            <person name="Peng H."/>
            <person name="Liu Y."/>
            <person name="Wu K."/>
            <person name="Chen J."/>
            <person name="Lirakis M."/>
            <person name="Topalis P."/>
            <person name="Van Leeuwen T."/>
            <person name="Hall A.B."/>
            <person name="Jiang X."/>
            <person name="Thorpe C."/>
            <person name="Mueller R.L."/>
            <person name="Sun C."/>
            <person name="Waterhouse R.M."/>
            <person name="Yan G."/>
            <person name="Tu Z.J."/>
            <person name="Fang X."/>
            <person name="James A.A."/>
        </authorList>
    </citation>
    <scope>NUCLEOTIDE SEQUENCE [LARGE SCALE GENOMIC DNA]</scope>
    <source>
        <strain evidence="9">Foshan</strain>
    </source>
</reference>
<feature type="transmembrane region" description="Helical" evidence="5">
    <location>
        <begin position="499"/>
        <end position="523"/>
    </location>
</feature>
<dbReference type="Pfam" id="PF00089">
    <property type="entry name" value="Trypsin"/>
    <property type="match status" value="1"/>
</dbReference>
<feature type="region of interest" description="Disordered" evidence="4">
    <location>
        <begin position="433"/>
        <end position="493"/>
    </location>
</feature>
<organism evidence="8 9">
    <name type="scientific">Aedes albopictus</name>
    <name type="common">Asian tiger mosquito</name>
    <name type="synonym">Stegomyia albopicta</name>
    <dbReference type="NCBI Taxonomy" id="7160"/>
    <lineage>
        <taxon>Eukaryota</taxon>
        <taxon>Metazoa</taxon>
        <taxon>Ecdysozoa</taxon>
        <taxon>Arthropoda</taxon>
        <taxon>Hexapoda</taxon>
        <taxon>Insecta</taxon>
        <taxon>Pterygota</taxon>
        <taxon>Neoptera</taxon>
        <taxon>Endopterygota</taxon>
        <taxon>Diptera</taxon>
        <taxon>Nematocera</taxon>
        <taxon>Culicoidea</taxon>
        <taxon>Culicidae</taxon>
        <taxon>Culicinae</taxon>
        <taxon>Aedini</taxon>
        <taxon>Aedes</taxon>
        <taxon>Stegomyia</taxon>
    </lineage>
</organism>
<evidence type="ECO:0000256" key="1">
    <source>
        <dbReference type="ARBA" id="ARBA00023157"/>
    </source>
</evidence>
<dbReference type="InterPro" id="IPR018114">
    <property type="entry name" value="TRYPSIN_HIS"/>
</dbReference>
<reference evidence="8" key="2">
    <citation type="submission" date="2025-05" db="UniProtKB">
        <authorList>
            <consortium name="EnsemblMetazoa"/>
        </authorList>
    </citation>
    <scope>IDENTIFICATION</scope>
    <source>
        <strain evidence="8">Foshan</strain>
    </source>
</reference>
<feature type="compositionally biased region" description="Acidic residues" evidence="4">
    <location>
        <begin position="433"/>
        <end position="480"/>
    </location>
</feature>
<dbReference type="Pfam" id="PF16030">
    <property type="entry name" value="GD_N"/>
    <property type="match status" value="1"/>
</dbReference>
<evidence type="ECO:0000259" key="7">
    <source>
        <dbReference type="PROSITE" id="PS50240"/>
    </source>
</evidence>
<evidence type="ECO:0000256" key="5">
    <source>
        <dbReference type="SAM" id="Phobius"/>
    </source>
</evidence>
<dbReference type="InterPro" id="IPR051487">
    <property type="entry name" value="Ser/Thr_Proteases_Immune/Dev"/>
</dbReference>
<sequence length="531" mass="59334">MAVKVFVCLILSLMWYQLSQSISIPVSPCSDLFSYRVHPDDKTTVGFIQLTGLNPDENVRLKVQISIRAWLMKDQKFYLHLYKPLDATYSDIVNHGTATYWIKSPVQHPLPLLVSINLNGKQICSGPPAQKSASTATMSHTFICPKSYSTGHEATKAYLRPPVAIQDNCGTNNQVTDLSINGKPSRVGQFPWAVPLFERNWLSVLEYFCTGTIVTDRHILTAAHCVKNMDPDDILAIPGIHNISDLSTEDGAIHANVQHVICHEDYERDSEHLVDQDADIAILRLKRHLHFTILIKPICLRQDLDQLSTMNNNNGLVSGWGHTENGPAKIPFYYTSTIVSKEQCGADLGFSIPKRARIFCGDGSGSVACKGDSGSAMAMKYKNRFYLRGVVSKAILDETTGKCDADNYAIYIDVPKFMHWILGHINDDDYDDGDDDFDSKNDDDNDNNDDDNFDDDGGDDDDDDDDDDDVFGYDDDDDFDFKDVDDKDDDSEEDHFSSIFSVFTSVGIGLLINKYVIIIGIIVNGVTRFFS</sequence>
<dbReference type="InterPro" id="IPR031986">
    <property type="entry name" value="GD_N"/>
</dbReference>